<dbReference type="AlphaFoldDB" id="A0A6C0H939"/>
<accession>A0A6C0H939</accession>
<organism evidence="1">
    <name type="scientific">viral metagenome</name>
    <dbReference type="NCBI Taxonomy" id="1070528"/>
    <lineage>
        <taxon>unclassified sequences</taxon>
        <taxon>metagenomes</taxon>
        <taxon>organismal metagenomes</taxon>
    </lineage>
</organism>
<proteinExistence type="predicted"/>
<reference evidence="1" key="1">
    <citation type="journal article" date="2020" name="Nature">
        <title>Giant virus diversity and host interactions through global metagenomics.</title>
        <authorList>
            <person name="Schulz F."/>
            <person name="Roux S."/>
            <person name="Paez-Espino D."/>
            <person name="Jungbluth S."/>
            <person name="Walsh D.A."/>
            <person name="Denef V.J."/>
            <person name="McMahon K.D."/>
            <person name="Konstantinidis K.T."/>
            <person name="Eloe-Fadrosh E.A."/>
            <person name="Kyrpides N.C."/>
            <person name="Woyke T."/>
        </authorList>
    </citation>
    <scope>NUCLEOTIDE SEQUENCE</scope>
    <source>
        <strain evidence="1">GVMAG-M-3300023179-82</strain>
    </source>
</reference>
<evidence type="ECO:0000313" key="1">
    <source>
        <dbReference type="EMBL" id="QHT76917.1"/>
    </source>
</evidence>
<sequence length="45" mass="5553">MEIISIFSNKFIYVNYLYNIILKHNKKNDKKKLKIINYIYNNDNL</sequence>
<name>A0A6C0H939_9ZZZZ</name>
<dbReference type="EMBL" id="MN739907">
    <property type="protein sequence ID" value="QHT76917.1"/>
    <property type="molecule type" value="Genomic_DNA"/>
</dbReference>
<protein>
    <submittedName>
        <fullName evidence="1">Uncharacterized protein</fullName>
    </submittedName>
</protein>